<dbReference type="EMBL" id="LR797076">
    <property type="protein sequence ID" value="CAB4185819.1"/>
    <property type="molecule type" value="Genomic_DNA"/>
</dbReference>
<evidence type="ECO:0000313" key="3">
    <source>
        <dbReference type="EMBL" id="CAB4193596.1"/>
    </source>
</evidence>
<gene>
    <name evidence="2" type="ORF">UFOVP1119_132</name>
    <name evidence="3" type="ORF">UFOVP1238_106</name>
</gene>
<feature type="region of interest" description="Disordered" evidence="1">
    <location>
        <begin position="1"/>
        <end position="24"/>
    </location>
</feature>
<reference evidence="3" key="1">
    <citation type="submission" date="2020-05" db="EMBL/GenBank/DDBJ databases">
        <authorList>
            <person name="Chiriac C."/>
            <person name="Salcher M."/>
            <person name="Ghai R."/>
            <person name="Kavagutti S V."/>
        </authorList>
    </citation>
    <scope>NUCLEOTIDE SEQUENCE</scope>
</reference>
<name>A0A6J5RGT4_9CAUD</name>
<sequence>MTNLEAFLRNDPEPTSLPKEPASGSFACQYEDCKEVVNDGYIDRYNNRLHWTCVNDHESSVVI</sequence>
<accession>A0A6J5RGT4</accession>
<proteinExistence type="predicted"/>
<evidence type="ECO:0000313" key="2">
    <source>
        <dbReference type="EMBL" id="CAB4185819.1"/>
    </source>
</evidence>
<dbReference type="EMBL" id="LR797198">
    <property type="protein sequence ID" value="CAB4193596.1"/>
    <property type="molecule type" value="Genomic_DNA"/>
</dbReference>
<protein>
    <submittedName>
        <fullName evidence="3">Uncharacterized protein</fullName>
    </submittedName>
</protein>
<organism evidence="3">
    <name type="scientific">uncultured Caudovirales phage</name>
    <dbReference type="NCBI Taxonomy" id="2100421"/>
    <lineage>
        <taxon>Viruses</taxon>
        <taxon>Duplodnaviria</taxon>
        <taxon>Heunggongvirae</taxon>
        <taxon>Uroviricota</taxon>
        <taxon>Caudoviricetes</taxon>
        <taxon>Peduoviridae</taxon>
        <taxon>Maltschvirus</taxon>
        <taxon>Maltschvirus maltsch</taxon>
    </lineage>
</organism>
<evidence type="ECO:0000256" key="1">
    <source>
        <dbReference type="SAM" id="MobiDB-lite"/>
    </source>
</evidence>